<dbReference type="PANTHER" id="PTHR31672">
    <property type="entry name" value="BNACNNG10540D PROTEIN"/>
    <property type="match status" value="1"/>
</dbReference>
<dbReference type="PANTHER" id="PTHR31672:SF13">
    <property type="entry name" value="F-BOX PROTEIN CPR30-LIKE"/>
    <property type="match status" value="1"/>
</dbReference>
<dbReference type="RefSeq" id="XP_016505433.1">
    <property type="nucleotide sequence ID" value="XM_016649947.1"/>
</dbReference>
<name>A0A1S4CWC9_TOBAC</name>
<feature type="domain" description="F-box" evidence="1">
    <location>
        <begin position="86"/>
        <end position="132"/>
    </location>
</feature>
<dbReference type="SMART" id="SM00256">
    <property type="entry name" value="FBOX"/>
    <property type="match status" value="1"/>
</dbReference>
<dbReference type="InterPro" id="IPR050796">
    <property type="entry name" value="SCF_F-box_component"/>
</dbReference>
<protein>
    <submittedName>
        <fullName evidence="2">F-box/kelch-repeat protein At3g23880</fullName>
    </submittedName>
</protein>
<evidence type="ECO:0000259" key="1">
    <source>
        <dbReference type="PROSITE" id="PS50181"/>
    </source>
</evidence>
<reference evidence="2" key="1">
    <citation type="submission" date="2025-08" db="UniProtKB">
        <authorList>
            <consortium name="RefSeq"/>
        </authorList>
    </citation>
    <scope>IDENTIFICATION</scope>
</reference>
<dbReference type="STRING" id="4097.A0A1S4CWC9"/>
<dbReference type="Pfam" id="PF07734">
    <property type="entry name" value="FBA_1"/>
    <property type="match status" value="1"/>
</dbReference>
<dbReference type="InterPro" id="IPR001810">
    <property type="entry name" value="F-box_dom"/>
</dbReference>
<dbReference type="OrthoDB" id="1244201at2759"/>
<dbReference type="InterPro" id="IPR006527">
    <property type="entry name" value="F-box-assoc_dom_typ1"/>
</dbReference>
<dbReference type="PROSITE" id="PS50181">
    <property type="entry name" value="FBOX"/>
    <property type="match status" value="1"/>
</dbReference>
<dbReference type="CDD" id="cd22157">
    <property type="entry name" value="F-box_AtFBW1-like"/>
    <property type="match status" value="1"/>
</dbReference>
<dbReference type="Pfam" id="PF00646">
    <property type="entry name" value="F-box"/>
    <property type="match status" value="1"/>
</dbReference>
<accession>A0A1S4CWC9</accession>
<gene>
    <name evidence="2" type="primary">LOC107823323</name>
</gene>
<dbReference type="NCBIfam" id="TIGR01640">
    <property type="entry name" value="F_box_assoc_1"/>
    <property type="match status" value="1"/>
</dbReference>
<proteinExistence type="predicted"/>
<dbReference type="InterPro" id="IPR017451">
    <property type="entry name" value="F-box-assoc_interact_dom"/>
</dbReference>
<dbReference type="SUPFAM" id="SSF81383">
    <property type="entry name" value="F-box domain"/>
    <property type="match status" value="1"/>
</dbReference>
<dbReference type="KEGG" id="nta:107823323"/>
<sequence length="384" mass="44162">MVETIAQSFRDRLDINEPFGEKPFGISELRDASTQLRDKTGDGGGVSREGIGKFNPIYIYILTKLEEFCSKIKFVRLKWTLKPLLEQSSPSLPQDLIIEILVRLPVKSLLQLKCVSKDWLSLIPSHEFVNTHLSFNSKDCTRHRLMLQFMTYLKHCSVSLLFSGFSTDSFDLDIPTKTPDDRFDVVGSVNGLICLSIGFKCLVLWNPSTRKFRHVPDIMNMLALDFVCQYMYGFGYDEVNDDYKVVAVFSELTCACVSIYSLKNDSWRRLDDIQGLVAYNRWPKLVSRKLHWVNVGEGRTIMSIDLVDEKYGKVEQPLYEEGQKFLKLGVLGNDFSVLCHYYLIRADVWVMKEYGVKESGIKLYTFKYHNAPEPAAFPTHLHVK</sequence>
<dbReference type="InterPro" id="IPR036047">
    <property type="entry name" value="F-box-like_dom_sf"/>
</dbReference>
<dbReference type="OMA" id="ANDYTRH"/>
<evidence type="ECO:0000313" key="2">
    <source>
        <dbReference type="RefSeq" id="XP_016505433.1"/>
    </source>
</evidence>
<dbReference type="PaxDb" id="4097-A0A1S4CWC9"/>
<dbReference type="Gene3D" id="1.20.1280.50">
    <property type="match status" value="1"/>
</dbReference>
<organism evidence="2">
    <name type="scientific">Nicotiana tabacum</name>
    <name type="common">Common tobacco</name>
    <dbReference type="NCBI Taxonomy" id="4097"/>
    <lineage>
        <taxon>Eukaryota</taxon>
        <taxon>Viridiplantae</taxon>
        <taxon>Streptophyta</taxon>
        <taxon>Embryophyta</taxon>
        <taxon>Tracheophyta</taxon>
        <taxon>Spermatophyta</taxon>
        <taxon>Magnoliopsida</taxon>
        <taxon>eudicotyledons</taxon>
        <taxon>Gunneridae</taxon>
        <taxon>Pentapetalae</taxon>
        <taxon>asterids</taxon>
        <taxon>lamiids</taxon>
        <taxon>Solanales</taxon>
        <taxon>Solanaceae</taxon>
        <taxon>Nicotianoideae</taxon>
        <taxon>Nicotianeae</taxon>
        <taxon>Nicotiana</taxon>
    </lineage>
</organism>
<dbReference type="AlphaFoldDB" id="A0A1S4CWC9"/>